<dbReference type="PANTHER" id="PTHR45713">
    <property type="entry name" value="FTP DOMAIN-CONTAINING PROTEIN"/>
    <property type="match status" value="1"/>
</dbReference>
<evidence type="ECO:0000313" key="1">
    <source>
        <dbReference type="Proteomes" id="UP000808372"/>
    </source>
</evidence>
<proteinExistence type="predicted"/>
<reference evidence="2" key="1">
    <citation type="submission" date="2025-08" db="UniProtKB">
        <authorList>
            <consortium name="RefSeq"/>
        </authorList>
    </citation>
    <scope>IDENTIFICATION</scope>
    <source>
        <tissue evidence="2">White muscle</tissue>
    </source>
</reference>
<protein>
    <submittedName>
        <fullName evidence="2">Fucolectin-3-like isoform X2</fullName>
    </submittedName>
</protein>
<dbReference type="InterPro" id="IPR008979">
    <property type="entry name" value="Galactose-bd-like_sf"/>
</dbReference>
<dbReference type="Gene3D" id="2.60.120.260">
    <property type="entry name" value="Galactose-binding domain-like"/>
    <property type="match status" value="2"/>
</dbReference>
<dbReference type="GeneID" id="120030801"/>
<dbReference type="SUPFAM" id="SSF49785">
    <property type="entry name" value="Galactose-binding domain-like"/>
    <property type="match status" value="2"/>
</dbReference>
<accession>A0A8U0TY48</accession>
<dbReference type="RefSeq" id="XP_038832175.1">
    <property type="nucleotide sequence ID" value="XM_038976247.1"/>
</dbReference>
<dbReference type="Proteomes" id="UP000808372">
    <property type="component" value="Chromosome 37"/>
</dbReference>
<gene>
    <name evidence="2" type="primary">LOC120030801</name>
</gene>
<sequence>MIDGAEIHFGNYLQNNGNNNPLCAVMSSYSAWEVMTFQCRGIEGRYVNVFLPGCNKDLSLCEVEVNVGSRPERRVQDMKRGQNILCLHHKTQYESAATVASQSSQWDKFGNANNAIDLNWTNWYLEGSCSHTKADIDSWWRVNLRPTTSPTSPLPTEGTAAPIGSVEQRSTLGNHCSTTAIATHCDLSS</sequence>
<dbReference type="PANTHER" id="PTHR45713:SF11">
    <property type="entry name" value="FUCOLECTIN TACHYLECTIN-4 PENTRAXIN-1 DOMAIN-CONTAINING PROTEIN"/>
    <property type="match status" value="1"/>
</dbReference>
<dbReference type="InterPro" id="IPR051941">
    <property type="entry name" value="BG_Antigen-Binding_Lectin"/>
</dbReference>
<name>A0A8U0TY48_SALNM</name>
<dbReference type="AlphaFoldDB" id="A0A8U0TY48"/>
<keyword evidence="1" id="KW-1185">Reference proteome</keyword>
<organism evidence="1 2">
    <name type="scientific">Salvelinus namaycush</name>
    <name type="common">Lake trout</name>
    <name type="synonym">Salmo namaycush</name>
    <dbReference type="NCBI Taxonomy" id="8040"/>
    <lineage>
        <taxon>Eukaryota</taxon>
        <taxon>Metazoa</taxon>
        <taxon>Chordata</taxon>
        <taxon>Craniata</taxon>
        <taxon>Vertebrata</taxon>
        <taxon>Euteleostomi</taxon>
        <taxon>Actinopterygii</taxon>
        <taxon>Neopterygii</taxon>
        <taxon>Teleostei</taxon>
        <taxon>Protacanthopterygii</taxon>
        <taxon>Salmoniformes</taxon>
        <taxon>Salmonidae</taxon>
        <taxon>Salmoninae</taxon>
        <taxon>Salvelinus</taxon>
    </lineage>
</organism>
<evidence type="ECO:0000313" key="2">
    <source>
        <dbReference type="RefSeq" id="XP_038832175.1"/>
    </source>
</evidence>